<dbReference type="PANTHER" id="PTHR11437">
    <property type="entry name" value="RIBONUCLEASE"/>
    <property type="match status" value="1"/>
</dbReference>
<dbReference type="GO" id="GO:0003676">
    <property type="term" value="F:nucleic acid binding"/>
    <property type="evidence" value="ECO:0007669"/>
    <property type="project" value="InterPro"/>
</dbReference>
<dbReference type="Gene3D" id="3.10.130.10">
    <property type="entry name" value="Ribonuclease A-like domain"/>
    <property type="match status" value="1"/>
</dbReference>
<name>W0UTH2_OCHPR</name>
<evidence type="ECO:0000259" key="3">
    <source>
        <dbReference type="SMART" id="SM00092"/>
    </source>
</evidence>
<dbReference type="InterPro" id="IPR036816">
    <property type="entry name" value="RNaseA-like_dom_sf"/>
</dbReference>
<gene>
    <name evidence="4" type="primary">RAL1</name>
</gene>
<dbReference type="SUPFAM" id="SSF54076">
    <property type="entry name" value="RNase A-like"/>
    <property type="match status" value="1"/>
</dbReference>
<dbReference type="CDD" id="cd00163">
    <property type="entry name" value="RNase_A"/>
    <property type="match status" value="1"/>
</dbReference>
<feature type="domain" description="Ribonuclease A-domain" evidence="3">
    <location>
        <begin position="25"/>
        <end position="146"/>
    </location>
</feature>
<dbReference type="InterPro" id="IPR023412">
    <property type="entry name" value="RNaseA_domain"/>
</dbReference>
<dbReference type="AlphaFoldDB" id="W0UTH2"/>
<reference evidence="4" key="1">
    <citation type="journal article" date="2014" name="Mol. Genet. Genomics">
        <title>Comparative genomic analysis of eutherian ribonuclease A genes.</title>
        <authorList>
            <person name="Premzl M."/>
        </authorList>
    </citation>
    <scope>NUCLEOTIDE SEQUENCE</scope>
</reference>
<dbReference type="SMART" id="SM00092">
    <property type="entry name" value="RNAse_Pc"/>
    <property type="match status" value="1"/>
</dbReference>
<organism evidence="4">
    <name type="scientific">Ochotona princeps</name>
    <name type="common">Southern American pika</name>
    <dbReference type="NCBI Taxonomy" id="9978"/>
    <lineage>
        <taxon>Eukaryota</taxon>
        <taxon>Metazoa</taxon>
        <taxon>Chordata</taxon>
        <taxon>Craniata</taxon>
        <taxon>Vertebrata</taxon>
        <taxon>Euteleostomi</taxon>
        <taxon>Mammalia</taxon>
        <taxon>Eutheria</taxon>
        <taxon>Euarchontoglires</taxon>
        <taxon>Glires</taxon>
        <taxon>Lagomorpha</taxon>
        <taxon>Ochotonidae</taxon>
        <taxon>Ochotona</taxon>
    </lineage>
</organism>
<dbReference type="EMBL" id="HG329004">
    <property type="protein sequence ID" value="CDG32080.1"/>
    <property type="molecule type" value="Genomic_DNA"/>
</dbReference>
<comment type="similarity">
    <text evidence="1">Belongs to the pancreatic ribonuclease family.</text>
</comment>
<evidence type="ECO:0000256" key="1">
    <source>
        <dbReference type="ARBA" id="ARBA00005600"/>
    </source>
</evidence>
<sequence>MAAAVAWLLFFQLFLGPDILISVDLKSASNNFRILHFDYPKVNFAAGFLGYCNGIMSYVRGRMEHWYCPQVHYVIHAPWKVIYKSCKLSKNFCENYNKYCTLTQDSFPVTICSLSPQQPPTSCYYNSTLTNKQLYLLCSGRYDAEPIGIIGLY</sequence>
<feature type="chain" id="PRO_5004797284" evidence="2">
    <location>
        <begin position="23"/>
        <end position="153"/>
    </location>
</feature>
<dbReference type="CTD" id="440163"/>
<reference evidence="4" key="2">
    <citation type="journal article" date="2016" name="Data Brief">
        <title>Curated eutherian third party data gene data sets.</title>
        <authorList>
            <person name="Premzl M."/>
        </authorList>
    </citation>
    <scope>NUCLEOTIDE SEQUENCE</scope>
</reference>
<evidence type="ECO:0000256" key="2">
    <source>
        <dbReference type="SAM" id="SignalP"/>
    </source>
</evidence>
<feature type="signal peptide" evidence="2">
    <location>
        <begin position="1"/>
        <end position="22"/>
    </location>
</feature>
<dbReference type="GO" id="GO:0050830">
    <property type="term" value="P:defense response to Gram-positive bacterium"/>
    <property type="evidence" value="ECO:0007669"/>
    <property type="project" value="TreeGrafter"/>
</dbReference>
<dbReference type="GeneID" id="101531809"/>
<proteinExistence type="inferred from homology"/>
<dbReference type="PANTHER" id="PTHR11437:SF11">
    <property type="entry name" value="INACTIVE RIBONUCLEASE-LIKE PROTEIN 13-RELATED"/>
    <property type="match status" value="1"/>
</dbReference>
<dbReference type="Pfam" id="PF00074">
    <property type="entry name" value="RnaseA"/>
    <property type="match status" value="1"/>
</dbReference>
<reference evidence="4" key="3">
    <citation type="journal article" date="2019" name="Gene Rep">
        <title>Eutherian third-party data gene collections.</title>
        <authorList>
            <person name="Premzl M."/>
        </authorList>
    </citation>
    <scope>NUCLEOTIDE SEQUENCE</scope>
</reference>
<dbReference type="KEGG" id="opi:101531809"/>
<dbReference type="HOGENOM" id="CLU_1685971_0_0_1"/>
<protein>
    <submittedName>
        <fullName evidence="4">Ribonuclease A L1</fullName>
    </submittedName>
</protein>
<dbReference type="InterPro" id="IPR001427">
    <property type="entry name" value="RNaseA"/>
</dbReference>
<accession>W0UTH2</accession>
<evidence type="ECO:0000313" key="4">
    <source>
        <dbReference type="EMBL" id="CDG32080.1"/>
    </source>
</evidence>
<dbReference type="OrthoDB" id="9445850at2759"/>
<keyword evidence="2" id="KW-0732">Signal</keyword>